<feature type="signal peptide" evidence="1">
    <location>
        <begin position="1"/>
        <end position="25"/>
    </location>
</feature>
<evidence type="ECO:0008006" key="4">
    <source>
        <dbReference type="Google" id="ProtNLM"/>
    </source>
</evidence>
<organism evidence="2 3">
    <name type="scientific">Zizania palustris</name>
    <name type="common">Northern wild rice</name>
    <dbReference type="NCBI Taxonomy" id="103762"/>
    <lineage>
        <taxon>Eukaryota</taxon>
        <taxon>Viridiplantae</taxon>
        <taxon>Streptophyta</taxon>
        <taxon>Embryophyta</taxon>
        <taxon>Tracheophyta</taxon>
        <taxon>Spermatophyta</taxon>
        <taxon>Magnoliopsida</taxon>
        <taxon>Liliopsida</taxon>
        <taxon>Poales</taxon>
        <taxon>Poaceae</taxon>
        <taxon>BOP clade</taxon>
        <taxon>Oryzoideae</taxon>
        <taxon>Oryzeae</taxon>
        <taxon>Zizaniinae</taxon>
        <taxon>Zizania</taxon>
    </lineage>
</organism>
<feature type="chain" id="PRO_5035227917" description="Secreted protein" evidence="1">
    <location>
        <begin position="26"/>
        <end position="68"/>
    </location>
</feature>
<name>A0A8J5SG81_ZIZPA</name>
<comment type="caution">
    <text evidence="2">The sequence shown here is derived from an EMBL/GenBank/DDBJ whole genome shotgun (WGS) entry which is preliminary data.</text>
</comment>
<dbReference type="EMBL" id="JAAALK010000288">
    <property type="protein sequence ID" value="KAG8055104.1"/>
    <property type="molecule type" value="Genomic_DNA"/>
</dbReference>
<reference evidence="2" key="1">
    <citation type="journal article" date="2021" name="bioRxiv">
        <title>Whole Genome Assembly and Annotation of Northern Wild Rice, Zizania palustris L., Supports a Whole Genome Duplication in the Zizania Genus.</title>
        <authorList>
            <person name="Haas M."/>
            <person name="Kono T."/>
            <person name="Macchietto M."/>
            <person name="Millas R."/>
            <person name="McGilp L."/>
            <person name="Shao M."/>
            <person name="Duquette J."/>
            <person name="Hirsch C.N."/>
            <person name="Kimball J."/>
        </authorList>
    </citation>
    <scope>NUCLEOTIDE SEQUENCE</scope>
    <source>
        <tissue evidence="2">Fresh leaf tissue</tissue>
    </source>
</reference>
<gene>
    <name evidence="2" type="ORF">GUJ93_ZPchr0001g32286</name>
</gene>
<sequence>MWAGNNLRALVVFLVVQVCLLAMTAAPWTVHGRSAGVMFFPPVCCPRFAECCYAAGAGAAVDVVNPKP</sequence>
<protein>
    <recommendedName>
        <fullName evidence="4">Secreted protein</fullName>
    </recommendedName>
</protein>
<keyword evidence="1" id="KW-0732">Signal</keyword>
<evidence type="ECO:0000313" key="2">
    <source>
        <dbReference type="EMBL" id="KAG8055104.1"/>
    </source>
</evidence>
<dbReference type="Proteomes" id="UP000729402">
    <property type="component" value="Unassembled WGS sequence"/>
</dbReference>
<evidence type="ECO:0000256" key="1">
    <source>
        <dbReference type="SAM" id="SignalP"/>
    </source>
</evidence>
<dbReference type="AlphaFoldDB" id="A0A8J5SG81"/>
<keyword evidence="3" id="KW-1185">Reference proteome</keyword>
<proteinExistence type="predicted"/>
<reference evidence="2" key="2">
    <citation type="submission" date="2021-02" db="EMBL/GenBank/DDBJ databases">
        <authorList>
            <person name="Kimball J.A."/>
            <person name="Haas M.W."/>
            <person name="Macchietto M."/>
            <person name="Kono T."/>
            <person name="Duquette J."/>
            <person name="Shao M."/>
        </authorList>
    </citation>
    <scope>NUCLEOTIDE SEQUENCE</scope>
    <source>
        <tissue evidence="2">Fresh leaf tissue</tissue>
    </source>
</reference>
<evidence type="ECO:0000313" key="3">
    <source>
        <dbReference type="Proteomes" id="UP000729402"/>
    </source>
</evidence>
<accession>A0A8J5SG81</accession>